<evidence type="ECO:0000256" key="2">
    <source>
        <dbReference type="PROSITE-ProRule" id="PRU00708"/>
    </source>
</evidence>
<dbReference type="InterPro" id="IPR046960">
    <property type="entry name" value="PPR_At4g14850-like_plant"/>
</dbReference>
<accession>A0A9D4UBB9</accession>
<reference evidence="3" key="1">
    <citation type="submission" date="2021-01" db="EMBL/GenBank/DDBJ databases">
        <title>Adiantum capillus-veneris genome.</title>
        <authorList>
            <person name="Fang Y."/>
            <person name="Liao Q."/>
        </authorList>
    </citation>
    <scope>NUCLEOTIDE SEQUENCE</scope>
    <source>
        <strain evidence="3">H3</strain>
        <tissue evidence="3">Leaf</tissue>
    </source>
</reference>
<dbReference type="GO" id="GO:0003723">
    <property type="term" value="F:RNA binding"/>
    <property type="evidence" value="ECO:0007669"/>
    <property type="project" value="InterPro"/>
</dbReference>
<dbReference type="PANTHER" id="PTHR24015:SF548">
    <property type="entry name" value="OS08G0340900 PROTEIN"/>
    <property type="match status" value="1"/>
</dbReference>
<dbReference type="EMBL" id="JABFUD020000020">
    <property type="protein sequence ID" value="KAI5064467.1"/>
    <property type="molecule type" value="Genomic_DNA"/>
</dbReference>
<dbReference type="FunFam" id="1.25.40.10:FF:000344">
    <property type="entry name" value="Pentatricopeptide repeat-containing protein"/>
    <property type="match status" value="1"/>
</dbReference>
<evidence type="ECO:0000256" key="1">
    <source>
        <dbReference type="ARBA" id="ARBA00022737"/>
    </source>
</evidence>
<feature type="repeat" description="PPR" evidence="2">
    <location>
        <begin position="413"/>
        <end position="447"/>
    </location>
</feature>
<dbReference type="Pfam" id="PF01535">
    <property type="entry name" value="PPR"/>
    <property type="match status" value="5"/>
</dbReference>
<dbReference type="GO" id="GO:0009451">
    <property type="term" value="P:RNA modification"/>
    <property type="evidence" value="ECO:0007669"/>
    <property type="project" value="InterPro"/>
</dbReference>
<keyword evidence="1" id="KW-0677">Repeat</keyword>
<feature type="repeat" description="PPR" evidence="2">
    <location>
        <begin position="142"/>
        <end position="176"/>
    </location>
</feature>
<name>A0A9D4UBB9_ADICA</name>
<dbReference type="NCBIfam" id="TIGR00756">
    <property type="entry name" value="PPR"/>
    <property type="match status" value="4"/>
</dbReference>
<dbReference type="InterPro" id="IPR011990">
    <property type="entry name" value="TPR-like_helical_dom_sf"/>
</dbReference>
<comment type="caution">
    <text evidence="3">The sequence shown here is derived from an EMBL/GenBank/DDBJ whole genome shotgun (WGS) entry which is preliminary data.</text>
</comment>
<dbReference type="PANTHER" id="PTHR24015">
    <property type="entry name" value="OS07G0578800 PROTEIN-RELATED"/>
    <property type="match status" value="1"/>
</dbReference>
<dbReference type="FunFam" id="1.25.40.10:FF:000090">
    <property type="entry name" value="Pentatricopeptide repeat-containing protein, chloroplastic"/>
    <property type="match status" value="1"/>
</dbReference>
<organism evidence="3 4">
    <name type="scientific">Adiantum capillus-veneris</name>
    <name type="common">Maidenhair fern</name>
    <dbReference type="NCBI Taxonomy" id="13818"/>
    <lineage>
        <taxon>Eukaryota</taxon>
        <taxon>Viridiplantae</taxon>
        <taxon>Streptophyta</taxon>
        <taxon>Embryophyta</taxon>
        <taxon>Tracheophyta</taxon>
        <taxon>Polypodiopsida</taxon>
        <taxon>Polypodiidae</taxon>
        <taxon>Polypodiales</taxon>
        <taxon>Pteridineae</taxon>
        <taxon>Pteridaceae</taxon>
        <taxon>Vittarioideae</taxon>
        <taxon>Adiantum</taxon>
    </lineage>
</organism>
<gene>
    <name evidence="3" type="ORF">GOP47_0021137</name>
</gene>
<sequence>MKAPSSWEATKGFLWIDGLYAPFWASRELRQGRLVRVKDEKEKVDVFVTLLRVCAKNKDLHKGATLHDQILRRGLLTDCLDALVTMYVQCGELSKAEDLFAAYKSRDIFTWTALIGGYAQKGQGEQALTCFEHMLHEGIFPDAVTFNCVLKACGSIRAVDKGERIHDDISKQGLLQKNVLLGNSLVNMYAKCGALARAEQVLEELPVRNAISWSSLISGYAEHGEGEQALDCYERMRHEGLLPDAVTFICLLKACGSIRAGEKGELIRDEIAKQGLVGTDIVLNNALVDMYVNCGALDKARQLLEELPMRDVVSWSTIISGYAQQGEGEQALKCLEQMEREGLHPNAVTFICILKACGSLGAACKGETFHDVISKQGLLGNDIVLSNALISMYAKCGALPKAARLLEGLPSRDVISWNAMMAGYIQKGEGEHAIACYEKMQSEGLSPDATTFLCVLTACSRLGFVEIAQRNFWKMIVVYGVKPGLEHYTCMVNLFGRVGHLQDAVEIIKRLPYSDSAVWSSLLGACQKWGDVSVGKWGFDRAIQVDKDDAAPYTLMASIYAAVGMQDDAGHIEAMRIKNKAWAKPQQPCWIEVF</sequence>
<dbReference type="Proteomes" id="UP000886520">
    <property type="component" value="Chromosome 20"/>
</dbReference>
<evidence type="ECO:0008006" key="5">
    <source>
        <dbReference type="Google" id="ProtNLM"/>
    </source>
</evidence>
<keyword evidence="4" id="KW-1185">Reference proteome</keyword>
<feature type="repeat" description="PPR" evidence="2">
    <location>
        <begin position="209"/>
        <end position="243"/>
    </location>
</feature>
<dbReference type="OrthoDB" id="185373at2759"/>
<protein>
    <recommendedName>
        <fullName evidence="5">Pentatricopeptide repeat-containing protein</fullName>
    </recommendedName>
</protein>
<evidence type="ECO:0000313" key="3">
    <source>
        <dbReference type="EMBL" id="KAI5064467.1"/>
    </source>
</evidence>
<dbReference type="AlphaFoldDB" id="A0A9D4UBB9"/>
<dbReference type="PROSITE" id="PS51375">
    <property type="entry name" value="PPR"/>
    <property type="match status" value="5"/>
</dbReference>
<feature type="repeat" description="PPR" evidence="2">
    <location>
        <begin position="107"/>
        <end position="141"/>
    </location>
</feature>
<dbReference type="FunFam" id="1.25.40.10:FF:000031">
    <property type="entry name" value="Pentatricopeptide repeat-containing protein mitochondrial"/>
    <property type="match status" value="1"/>
</dbReference>
<dbReference type="Pfam" id="PF13041">
    <property type="entry name" value="PPR_2"/>
    <property type="match status" value="4"/>
</dbReference>
<feature type="repeat" description="PPR" evidence="2">
    <location>
        <begin position="311"/>
        <end position="345"/>
    </location>
</feature>
<dbReference type="InterPro" id="IPR002885">
    <property type="entry name" value="PPR_rpt"/>
</dbReference>
<proteinExistence type="predicted"/>
<dbReference type="SUPFAM" id="SSF48452">
    <property type="entry name" value="TPR-like"/>
    <property type="match status" value="1"/>
</dbReference>
<dbReference type="Gene3D" id="1.25.40.10">
    <property type="entry name" value="Tetratricopeptide repeat domain"/>
    <property type="match status" value="4"/>
</dbReference>
<evidence type="ECO:0000313" key="4">
    <source>
        <dbReference type="Proteomes" id="UP000886520"/>
    </source>
</evidence>